<dbReference type="GeneID" id="20641136"/>
<proteinExistence type="predicted"/>
<keyword evidence="3" id="KW-1185">Reference proteome</keyword>
<name>G4YHT8_PHYSP</name>
<sequence>MCTSCSQFAVEKAKLQGTPRLKSKTHHACVPSRPAGCRHSSRRHLRFCQHRNIAPAEGNNGAVTRFLRAEKISKEEKKESEEDEEAEEEERVLPGTDLAAKLAPKLEKALSNKQLAKTTMDKERWQFALWFIQGKGPSYVAANILKVNPLSSTGKAVAMYHRYVQYFQKYKFTGIRSHFNTKY</sequence>
<dbReference type="EMBL" id="JH159151">
    <property type="protein sequence ID" value="EGZ29665.1"/>
    <property type="molecule type" value="Genomic_DNA"/>
</dbReference>
<protein>
    <recommendedName>
        <fullName evidence="4">RxLR effector protein</fullName>
    </recommendedName>
</protein>
<evidence type="ECO:0000256" key="1">
    <source>
        <dbReference type="SAM" id="MobiDB-lite"/>
    </source>
</evidence>
<dbReference type="KEGG" id="psoj:PHYSODRAFT_294708"/>
<feature type="region of interest" description="Disordered" evidence="1">
    <location>
        <begin position="73"/>
        <end position="92"/>
    </location>
</feature>
<accession>G4YHT8</accession>
<gene>
    <name evidence="2" type="ORF">PHYSODRAFT_294708</name>
</gene>
<feature type="compositionally biased region" description="Acidic residues" evidence="1">
    <location>
        <begin position="81"/>
        <end position="90"/>
    </location>
</feature>
<dbReference type="AlphaFoldDB" id="G4YHT8"/>
<evidence type="ECO:0000313" key="2">
    <source>
        <dbReference type="EMBL" id="EGZ29665.1"/>
    </source>
</evidence>
<organism evidence="2 3">
    <name type="scientific">Phytophthora sojae (strain P6497)</name>
    <name type="common">Soybean stem and root rot agent</name>
    <name type="synonym">Phytophthora megasperma f. sp. glycines</name>
    <dbReference type="NCBI Taxonomy" id="1094619"/>
    <lineage>
        <taxon>Eukaryota</taxon>
        <taxon>Sar</taxon>
        <taxon>Stramenopiles</taxon>
        <taxon>Oomycota</taxon>
        <taxon>Peronosporomycetes</taxon>
        <taxon>Peronosporales</taxon>
        <taxon>Peronosporaceae</taxon>
        <taxon>Phytophthora</taxon>
    </lineage>
</organism>
<evidence type="ECO:0000313" key="3">
    <source>
        <dbReference type="Proteomes" id="UP000002640"/>
    </source>
</evidence>
<dbReference type="RefSeq" id="XP_009516940.1">
    <property type="nucleotide sequence ID" value="XM_009518645.1"/>
</dbReference>
<dbReference type="Proteomes" id="UP000002640">
    <property type="component" value="Unassembled WGS sequence"/>
</dbReference>
<evidence type="ECO:0008006" key="4">
    <source>
        <dbReference type="Google" id="ProtNLM"/>
    </source>
</evidence>
<dbReference type="InParanoid" id="G4YHT8"/>
<reference evidence="2 3" key="1">
    <citation type="journal article" date="2006" name="Science">
        <title>Phytophthora genome sequences uncover evolutionary origins and mechanisms of pathogenesis.</title>
        <authorList>
            <person name="Tyler B.M."/>
            <person name="Tripathy S."/>
            <person name="Zhang X."/>
            <person name="Dehal P."/>
            <person name="Jiang R.H."/>
            <person name="Aerts A."/>
            <person name="Arredondo F.D."/>
            <person name="Baxter L."/>
            <person name="Bensasson D."/>
            <person name="Beynon J.L."/>
            <person name="Chapman J."/>
            <person name="Damasceno C.M."/>
            <person name="Dorrance A.E."/>
            <person name="Dou D."/>
            <person name="Dickerman A.W."/>
            <person name="Dubchak I.L."/>
            <person name="Garbelotto M."/>
            <person name="Gijzen M."/>
            <person name="Gordon S.G."/>
            <person name="Govers F."/>
            <person name="Grunwald N.J."/>
            <person name="Huang W."/>
            <person name="Ivors K.L."/>
            <person name="Jones R.W."/>
            <person name="Kamoun S."/>
            <person name="Krampis K."/>
            <person name="Lamour K.H."/>
            <person name="Lee M.K."/>
            <person name="McDonald W.H."/>
            <person name="Medina M."/>
            <person name="Meijer H.J."/>
            <person name="Nordberg E.K."/>
            <person name="Maclean D.J."/>
            <person name="Ospina-Giraldo M.D."/>
            <person name="Morris P.F."/>
            <person name="Phuntumart V."/>
            <person name="Putnam N.H."/>
            <person name="Rash S."/>
            <person name="Rose J.K."/>
            <person name="Sakihama Y."/>
            <person name="Salamov A.A."/>
            <person name="Savidor A."/>
            <person name="Scheuring C.F."/>
            <person name="Smith B.M."/>
            <person name="Sobral B.W."/>
            <person name="Terry A."/>
            <person name="Torto-Alalibo T.A."/>
            <person name="Win J."/>
            <person name="Xu Z."/>
            <person name="Zhang H."/>
            <person name="Grigoriev I.V."/>
            <person name="Rokhsar D.S."/>
            <person name="Boore J.L."/>
        </authorList>
    </citation>
    <scope>NUCLEOTIDE SEQUENCE [LARGE SCALE GENOMIC DNA]</scope>
    <source>
        <strain evidence="2 3">P6497</strain>
    </source>
</reference>